<comment type="caution">
    <text evidence="8">The sequence shown here is derived from an EMBL/GenBank/DDBJ whole genome shotgun (WGS) entry which is preliminary data.</text>
</comment>
<organism evidence="8 9">
    <name type="scientific">Aquipuribacter hungaricus</name>
    <dbReference type="NCBI Taxonomy" id="545624"/>
    <lineage>
        <taxon>Bacteria</taxon>
        <taxon>Bacillati</taxon>
        <taxon>Actinomycetota</taxon>
        <taxon>Actinomycetes</taxon>
        <taxon>Micrococcales</taxon>
        <taxon>Intrasporangiaceae</taxon>
        <taxon>Aquipuribacter</taxon>
    </lineage>
</organism>
<keyword evidence="9" id="KW-1185">Reference proteome</keyword>
<feature type="transmembrane region" description="Helical" evidence="6">
    <location>
        <begin position="12"/>
        <end position="35"/>
    </location>
</feature>
<reference evidence="9" key="1">
    <citation type="journal article" date="2019" name="Int. J. Syst. Evol. Microbiol.">
        <title>The Global Catalogue of Microorganisms (GCM) 10K type strain sequencing project: providing services to taxonomists for standard genome sequencing and annotation.</title>
        <authorList>
            <consortium name="The Broad Institute Genomics Platform"/>
            <consortium name="The Broad Institute Genome Sequencing Center for Infectious Disease"/>
            <person name="Wu L."/>
            <person name="Ma J."/>
        </authorList>
    </citation>
    <scope>NUCLEOTIDE SEQUENCE [LARGE SCALE GENOMIC DNA]</scope>
    <source>
        <strain evidence="9">NCAIM B.02333</strain>
    </source>
</reference>
<name>A0ABV7WPJ6_9MICO</name>
<accession>A0ABV7WPJ6</accession>
<evidence type="ECO:0000313" key="8">
    <source>
        <dbReference type="EMBL" id="MFC3690463.1"/>
    </source>
</evidence>
<proteinExistence type="predicted"/>
<evidence type="ECO:0000256" key="5">
    <source>
        <dbReference type="ARBA" id="ARBA00023136"/>
    </source>
</evidence>
<dbReference type="PANTHER" id="PTHR37937:SF1">
    <property type="entry name" value="CONJUGATIVE TRANSFER: DNA TRANSPORT"/>
    <property type="match status" value="1"/>
</dbReference>
<gene>
    <name evidence="8" type="ORF">ACFOLH_19105</name>
</gene>
<keyword evidence="5 6" id="KW-0472">Membrane</keyword>
<keyword evidence="2" id="KW-1003">Cell membrane</keyword>
<dbReference type="EMBL" id="JBHRWW010000024">
    <property type="protein sequence ID" value="MFC3690463.1"/>
    <property type="molecule type" value="Genomic_DNA"/>
</dbReference>
<evidence type="ECO:0000256" key="3">
    <source>
        <dbReference type="ARBA" id="ARBA00022692"/>
    </source>
</evidence>
<evidence type="ECO:0000256" key="1">
    <source>
        <dbReference type="ARBA" id="ARBA00004651"/>
    </source>
</evidence>
<dbReference type="InterPro" id="IPR051539">
    <property type="entry name" value="T4SS-coupling_protein"/>
</dbReference>
<dbReference type="RefSeq" id="WP_340290920.1">
    <property type="nucleotide sequence ID" value="NZ_JBBEOI010000025.1"/>
</dbReference>
<evidence type="ECO:0000259" key="7">
    <source>
        <dbReference type="Pfam" id="PF12696"/>
    </source>
</evidence>
<evidence type="ECO:0000313" key="9">
    <source>
        <dbReference type="Proteomes" id="UP001595685"/>
    </source>
</evidence>
<dbReference type="Gene3D" id="3.40.50.300">
    <property type="entry name" value="P-loop containing nucleotide triphosphate hydrolases"/>
    <property type="match status" value="1"/>
</dbReference>
<sequence length="637" mass="66724">MSRPNNRRPQPGGASVGTTLLAVAIGGVVAGVAALNVALRLGHRLDATGVQVPDDPFAVVFLVAGGDLPWPASGTMLLAVVGAVVAVLVLLVLAALVRGGRGRTRVDRAAAFMGRGADIRTLTRASAARTAKRLGVAGAAGAGGTAGAVGVPIGRTVAGGQDLVGSWEDLHLDIWGPRTGKTTSRAVPAILEAPGAVVVTSNKRDVVDATRDVRAQPSTPPRRRWWTALWARAAAPRPGSEVWVFDPQGIALEEPTWWWDPLSYVTDEVKAARLAEHFAAGSRDPEARADAYFDPAGQDLLAGLLLAAALDSRPITDVYTWLTRPTEDRAVDILHAHGFPLSARNVAGVVAAPDKQRGGIYGTAQQMASCLTNRQVARWVTPQGGHRASDPRPHLDPAALVRDHGTLYLLSKEGRGTAGPLVTALTVAVIEAAEDLAVHSPGGRLATPLLAVLDEAANVCRWRDLPDLYSHYGSRGIVLMTILQSWSQGAAVWGESGMKKLLSAANVMVYGGGVNEAAFLEDLSRMIGDHDRPTSSVSTGRGGRGVTHQLHRDRILDVADLAALPKGRAVVFASGARPTLVRTRPWMTGPHATAVKASIAAHDPQATHLLHQARTAAAAAATVAPVTPIEPVQELAP</sequence>
<dbReference type="CDD" id="cd01127">
    <property type="entry name" value="TrwB_TraG_TraD_VirD4"/>
    <property type="match status" value="1"/>
</dbReference>
<evidence type="ECO:0000256" key="2">
    <source>
        <dbReference type="ARBA" id="ARBA00022475"/>
    </source>
</evidence>
<feature type="domain" description="TraD/TraG TraM recognition site" evidence="7">
    <location>
        <begin position="448"/>
        <end position="566"/>
    </location>
</feature>
<dbReference type="SUPFAM" id="SSF52540">
    <property type="entry name" value="P-loop containing nucleoside triphosphate hydrolases"/>
    <property type="match status" value="1"/>
</dbReference>
<evidence type="ECO:0000256" key="6">
    <source>
        <dbReference type="SAM" id="Phobius"/>
    </source>
</evidence>
<evidence type="ECO:0000256" key="4">
    <source>
        <dbReference type="ARBA" id="ARBA00022989"/>
    </source>
</evidence>
<dbReference type="InterPro" id="IPR032689">
    <property type="entry name" value="TraG-D_C"/>
</dbReference>
<protein>
    <submittedName>
        <fullName evidence="8">Type IV secretory system conjugative DNA transfer family protein</fullName>
    </submittedName>
</protein>
<comment type="subcellular location">
    <subcellularLocation>
        <location evidence="1">Cell membrane</location>
        <topology evidence="1">Multi-pass membrane protein</topology>
    </subcellularLocation>
</comment>
<feature type="transmembrane region" description="Helical" evidence="6">
    <location>
        <begin position="76"/>
        <end position="97"/>
    </location>
</feature>
<keyword evidence="4 6" id="KW-1133">Transmembrane helix</keyword>
<dbReference type="InterPro" id="IPR027417">
    <property type="entry name" value="P-loop_NTPase"/>
</dbReference>
<keyword evidence="3 6" id="KW-0812">Transmembrane</keyword>
<dbReference type="Proteomes" id="UP001595685">
    <property type="component" value="Unassembled WGS sequence"/>
</dbReference>
<dbReference type="Pfam" id="PF12696">
    <property type="entry name" value="TraG-D_C"/>
    <property type="match status" value="1"/>
</dbReference>
<dbReference type="PANTHER" id="PTHR37937">
    <property type="entry name" value="CONJUGATIVE TRANSFER: DNA TRANSPORT"/>
    <property type="match status" value="1"/>
</dbReference>